<evidence type="ECO:0000313" key="3">
    <source>
        <dbReference type="EMBL" id="EYU41849.1"/>
    </source>
</evidence>
<dbReference type="PANTHER" id="PTHR34145">
    <property type="entry name" value="OS02G0105600 PROTEIN"/>
    <property type="match status" value="1"/>
</dbReference>
<dbReference type="InterPro" id="IPR053772">
    <property type="entry name" value="At1g61320/At1g61330-like"/>
</dbReference>
<dbReference type="InterPro" id="IPR055357">
    <property type="entry name" value="LRR_At1g61320_AtMIF1"/>
</dbReference>
<dbReference type="Proteomes" id="UP000030748">
    <property type="component" value="Unassembled WGS sequence"/>
</dbReference>
<dbReference type="Pfam" id="PF00646">
    <property type="entry name" value="F-box"/>
    <property type="match status" value="1"/>
</dbReference>
<evidence type="ECO:0000313" key="4">
    <source>
        <dbReference type="Proteomes" id="UP000030748"/>
    </source>
</evidence>
<keyword evidence="4" id="KW-1185">Reference proteome</keyword>
<evidence type="ECO:0000259" key="2">
    <source>
        <dbReference type="PROSITE" id="PS50181"/>
    </source>
</evidence>
<name>A0A022RP62_ERYGU</name>
<feature type="chain" id="PRO_5005154983" description="F-box domain-containing protein" evidence="1">
    <location>
        <begin position="29"/>
        <end position="467"/>
    </location>
</feature>
<sequence>MRTPRATPQKVIKLLLLFILFRQDPSYRFLLQISFCPAIVLKDSSLMVAKQVSIDRKFQPQTCVGDDRISELPDDVLVVILSLLSLKEAARTSILCSRWINLWKHTNSLDFDAEEAMCKLARASERKLEEEEGLKFIEWVNYVLQSHKAITLKEFKICFDLSEPSQIAVTTWLEYALARRVQRLEFDLSAANSFRYYRADLNCVFPQELLMETNGVGSTSQPPSDTCFFNHHPRTRFDFKHLKALSLKFVTVTREAIEFFLNNCPLLEKLVVHKITKITNLEICGSSLVLKHLELWYCFDLDSVKVSAPNLTSLSVKGSTVLCNVPEMPRLKKLVIDYWTHGEESLLALTSLIRASPYLQEFVLKLGWLEISRSDREVESNVRFPHEHLKVVNFCGYYGRSSDVEFVRYFIDNCVVLERLIIDPHTVAYTPRVPISPDIVAEEIVAMDCAKRQLESQVPAHIEWVIL</sequence>
<keyword evidence="1" id="KW-0732">Signal</keyword>
<reference evidence="3 4" key="1">
    <citation type="journal article" date="2013" name="Proc. Natl. Acad. Sci. U.S.A.">
        <title>Fine-scale variation in meiotic recombination in Mimulus inferred from population shotgun sequencing.</title>
        <authorList>
            <person name="Hellsten U."/>
            <person name="Wright K.M."/>
            <person name="Jenkins J."/>
            <person name="Shu S."/>
            <person name="Yuan Y."/>
            <person name="Wessler S.R."/>
            <person name="Schmutz J."/>
            <person name="Willis J.H."/>
            <person name="Rokhsar D.S."/>
        </authorList>
    </citation>
    <scope>NUCLEOTIDE SEQUENCE [LARGE SCALE GENOMIC DNA]</scope>
    <source>
        <strain evidence="4">cv. DUN x IM62</strain>
    </source>
</reference>
<dbReference type="Gene3D" id="1.20.1280.50">
    <property type="match status" value="1"/>
</dbReference>
<dbReference type="Gene3D" id="3.80.10.10">
    <property type="entry name" value="Ribonuclease Inhibitor"/>
    <property type="match status" value="1"/>
</dbReference>
<organism evidence="3 4">
    <name type="scientific">Erythranthe guttata</name>
    <name type="common">Yellow monkey flower</name>
    <name type="synonym">Mimulus guttatus</name>
    <dbReference type="NCBI Taxonomy" id="4155"/>
    <lineage>
        <taxon>Eukaryota</taxon>
        <taxon>Viridiplantae</taxon>
        <taxon>Streptophyta</taxon>
        <taxon>Embryophyta</taxon>
        <taxon>Tracheophyta</taxon>
        <taxon>Spermatophyta</taxon>
        <taxon>Magnoliopsida</taxon>
        <taxon>eudicotyledons</taxon>
        <taxon>Gunneridae</taxon>
        <taxon>Pentapetalae</taxon>
        <taxon>asterids</taxon>
        <taxon>lamiids</taxon>
        <taxon>Lamiales</taxon>
        <taxon>Phrymaceae</taxon>
        <taxon>Erythranthe</taxon>
    </lineage>
</organism>
<proteinExistence type="predicted"/>
<evidence type="ECO:0000256" key="1">
    <source>
        <dbReference type="SAM" id="SignalP"/>
    </source>
</evidence>
<feature type="signal peptide" evidence="1">
    <location>
        <begin position="1"/>
        <end position="28"/>
    </location>
</feature>
<dbReference type="InterPro" id="IPR036047">
    <property type="entry name" value="F-box-like_dom_sf"/>
</dbReference>
<dbReference type="STRING" id="4155.A0A022RP62"/>
<dbReference type="SUPFAM" id="SSF52047">
    <property type="entry name" value="RNI-like"/>
    <property type="match status" value="1"/>
</dbReference>
<dbReference type="Pfam" id="PF23622">
    <property type="entry name" value="LRR_At1g61320_AtMIF1"/>
    <property type="match status" value="1"/>
</dbReference>
<dbReference type="InterPro" id="IPR006566">
    <property type="entry name" value="FBD"/>
</dbReference>
<dbReference type="Pfam" id="PF08387">
    <property type="entry name" value="FBD"/>
    <property type="match status" value="1"/>
</dbReference>
<accession>A0A022RP62</accession>
<dbReference type="EMBL" id="KI630319">
    <property type="protein sequence ID" value="EYU41849.1"/>
    <property type="molecule type" value="Genomic_DNA"/>
</dbReference>
<dbReference type="SUPFAM" id="SSF81383">
    <property type="entry name" value="F-box domain"/>
    <property type="match status" value="1"/>
</dbReference>
<protein>
    <recommendedName>
        <fullName evidence="2">F-box domain-containing protein</fullName>
    </recommendedName>
</protein>
<dbReference type="InterPro" id="IPR032675">
    <property type="entry name" value="LRR_dom_sf"/>
</dbReference>
<dbReference type="InterPro" id="IPR001810">
    <property type="entry name" value="F-box_dom"/>
</dbReference>
<dbReference type="AlphaFoldDB" id="A0A022RP62"/>
<feature type="domain" description="F-box" evidence="2">
    <location>
        <begin position="66"/>
        <end position="114"/>
    </location>
</feature>
<dbReference type="PROSITE" id="PS50181">
    <property type="entry name" value="FBOX"/>
    <property type="match status" value="1"/>
</dbReference>
<gene>
    <name evidence="3" type="ORF">MIMGU_mgv1a005853mg</name>
</gene>
<dbReference type="PANTHER" id="PTHR34145:SF68">
    <property type="entry name" value="FBD DOMAIN-CONTAINING PROTEIN"/>
    <property type="match status" value="1"/>
</dbReference>